<evidence type="ECO:0000256" key="4">
    <source>
        <dbReference type="ARBA" id="ARBA00022840"/>
    </source>
</evidence>
<evidence type="ECO:0000313" key="9">
    <source>
        <dbReference type="Proteomes" id="UP000004318"/>
    </source>
</evidence>
<evidence type="ECO:0000256" key="1">
    <source>
        <dbReference type="ARBA" id="ARBA00022741"/>
    </source>
</evidence>
<sequence length="574" mass="62468">MIELSSQQREIVEAPLKPMVVIACAGSGKTATAVRRLAEMRKRIDDRHGHCALLSFSNVAVDTFNKDYNALLQAEPSDNRRGGVEIATVDAFITSNIIRPHGHLVMGCTRTPFLVHGSEPFLANFKVWDGKRPQPTTALQPVIVKGVGLQFEVGRANTVVDPKTAAEAIRKLAGVGAYSHALGSLWALKVLKTQPLIRRALARRYPHILVDEAQDIGNLHQSILMSLQDAGTQVSLIGDVNQGIYEFSGATGAFIQQHADRDEVDERRLETNFRSVPSIVAIANELSGRTDTAARTAPATLSGAYYFAYKKEEKDNAIKSFAALLGQAGIGVDDAAVLCRSAEWAADWAGGEKEQGQGVLRHFVNAAIQRDKFSRFDDAFEHCCAGVVGLLDDSHGALLSELTRHSGVERNFQALRRVLWSFVKDPARGVPHASLVADTDWQPALLARAETMLAILSAEHGFKAAATWKAKLAKRKIFNQPLMRPAELGIEVLPTFRVSTVHKVKGESIRGVLYVCNQSHLDEMLGGTETEVGKIGYVALTRARDLFVLGVPATNLKKYAPRLDELGFTKAGGA</sequence>
<keyword evidence="2 6" id="KW-0378">Hydrolase</keyword>
<proteinExistence type="predicted"/>
<comment type="caution">
    <text evidence="8">The sequence shown here is derived from an EMBL/GenBank/DDBJ whole genome shotgun (WGS) entry which is preliminary data.</text>
</comment>
<evidence type="ECO:0000256" key="6">
    <source>
        <dbReference type="PROSITE-ProRule" id="PRU00560"/>
    </source>
</evidence>
<gene>
    <name evidence="8" type="ORF">OB2597_16812</name>
</gene>
<reference evidence="8 9" key="1">
    <citation type="journal article" date="2010" name="J. Bacteriol.">
        <title>Genome sequences of Oceanicola granulosus HTCC2516(T) and Oceanicola batsensis HTCC2597(TDelta).</title>
        <authorList>
            <person name="Thrash J.C."/>
            <person name="Cho J.C."/>
            <person name="Vergin K.L."/>
            <person name="Giovannoni S.J."/>
        </authorList>
    </citation>
    <scope>NUCLEOTIDE SEQUENCE [LARGE SCALE GENOMIC DNA]</scope>
    <source>
        <strain evidence="9">ATCC BAA-863 / DSM 15984 / KCTC 12145 / HTCC2597</strain>
    </source>
</reference>
<protein>
    <recommendedName>
        <fullName evidence="5">DNA 3'-5' helicase II</fullName>
    </recommendedName>
</protein>
<dbReference type="InterPro" id="IPR027417">
    <property type="entry name" value="P-loop_NTPase"/>
</dbReference>
<dbReference type="EMBL" id="AAMO01000014">
    <property type="protein sequence ID" value="EAQ01433.1"/>
    <property type="molecule type" value="Genomic_DNA"/>
</dbReference>
<dbReference type="GO" id="GO:0003677">
    <property type="term" value="F:DNA binding"/>
    <property type="evidence" value="ECO:0007669"/>
    <property type="project" value="InterPro"/>
</dbReference>
<dbReference type="InterPro" id="IPR014016">
    <property type="entry name" value="UvrD-like_ATP-bd"/>
</dbReference>
<dbReference type="RefSeq" id="WP_009807520.1">
    <property type="nucleotide sequence ID" value="NZ_CH724132.1"/>
</dbReference>
<dbReference type="Pfam" id="PF00580">
    <property type="entry name" value="UvrD-helicase"/>
    <property type="match status" value="2"/>
</dbReference>
<keyword evidence="9" id="KW-1185">Reference proteome</keyword>
<feature type="binding site" evidence="6">
    <location>
        <begin position="23"/>
        <end position="30"/>
    </location>
    <ligand>
        <name>ATP</name>
        <dbReference type="ChEBI" id="CHEBI:30616"/>
    </ligand>
</feature>
<dbReference type="PANTHER" id="PTHR11070:SF2">
    <property type="entry name" value="ATP-DEPENDENT DNA HELICASE SRS2"/>
    <property type="match status" value="1"/>
</dbReference>
<accession>A3U3B8</accession>
<evidence type="ECO:0000256" key="2">
    <source>
        <dbReference type="ARBA" id="ARBA00022801"/>
    </source>
</evidence>
<dbReference type="Gene3D" id="3.40.50.300">
    <property type="entry name" value="P-loop containing nucleotide triphosphate hydrolases"/>
    <property type="match status" value="1"/>
</dbReference>
<evidence type="ECO:0000259" key="7">
    <source>
        <dbReference type="PROSITE" id="PS51198"/>
    </source>
</evidence>
<dbReference type="AlphaFoldDB" id="A3U3B8"/>
<dbReference type="OrthoDB" id="9810135at2"/>
<dbReference type="GO" id="GO:0000725">
    <property type="term" value="P:recombinational repair"/>
    <property type="evidence" value="ECO:0007669"/>
    <property type="project" value="TreeGrafter"/>
</dbReference>
<dbReference type="PROSITE" id="PS51198">
    <property type="entry name" value="UVRD_HELICASE_ATP_BIND"/>
    <property type="match status" value="1"/>
</dbReference>
<keyword evidence="1 6" id="KW-0547">Nucleotide-binding</keyword>
<keyword evidence="3 6" id="KW-0347">Helicase</keyword>
<evidence type="ECO:0000256" key="3">
    <source>
        <dbReference type="ARBA" id="ARBA00022806"/>
    </source>
</evidence>
<dbReference type="STRING" id="252305.OB2597_16812"/>
<dbReference type="HOGENOM" id="CLU_004585_8_2_5"/>
<feature type="domain" description="UvrD-like helicase ATP-binding" evidence="7">
    <location>
        <begin position="2"/>
        <end position="276"/>
    </location>
</feature>
<organism evidence="8 9">
    <name type="scientific">Pseudooceanicola batsensis (strain ATCC BAA-863 / DSM 15984 / KCTC 12145 / HTCC2597)</name>
    <name type="common">Oceanicola batsensis</name>
    <dbReference type="NCBI Taxonomy" id="252305"/>
    <lineage>
        <taxon>Bacteria</taxon>
        <taxon>Pseudomonadati</taxon>
        <taxon>Pseudomonadota</taxon>
        <taxon>Alphaproteobacteria</taxon>
        <taxon>Rhodobacterales</taxon>
        <taxon>Paracoccaceae</taxon>
        <taxon>Pseudooceanicola</taxon>
    </lineage>
</organism>
<dbReference type="GO" id="GO:0016787">
    <property type="term" value="F:hydrolase activity"/>
    <property type="evidence" value="ECO:0007669"/>
    <property type="project" value="UniProtKB-UniRule"/>
</dbReference>
<dbReference type="PANTHER" id="PTHR11070">
    <property type="entry name" value="UVRD / RECB / PCRA DNA HELICASE FAMILY MEMBER"/>
    <property type="match status" value="1"/>
</dbReference>
<keyword evidence="4 6" id="KW-0067">ATP-binding</keyword>
<dbReference type="InterPro" id="IPR000212">
    <property type="entry name" value="DNA_helicase_UvrD/REP"/>
</dbReference>
<dbReference type="GO" id="GO:0005524">
    <property type="term" value="F:ATP binding"/>
    <property type="evidence" value="ECO:0007669"/>
    <property type="project" value="UniProtKB-UniRule"/>
</dbReference>
<dbReference type="SUPFAM" id="SSF52540">
    <property type="entry name" value="P-loop containing nucleoside triphosphate hydrolases"/>
    <property type="match status" value="1"/>
</dbReference>
<dbReference type="Proteomes" id="UP000004318">
    <property type="component" value="Unassembled WGS sequence"/>
</dbReference>
<name>A3U3B8_PSEBH</name>
<evidence type="ECO:0000313" key="8">
    <source>
        <dbReference type="EMBL" id="EAQ01433.1"/>
    </source>
</evidence>
<dbReference type="eggNOG" id="COG0210">
    <property type="taxonomic scope" value="Bacteria"/>
</dbReference>
<dbReference type="GO" id="GO:0043138">
    <property type="term" value="F:3'-5' DNA helicase activity"/>
    <property type="evidence" value="ECO:0007669"/>
    <property type="project" value="TreeGrafter"/>
</dbReference>
<evidence type="ECO:0000256" key="5">
    <source>
        <dbReference type="ARBA" id="ARBA00034923"/>
    </source>
</evidence>